<sequence>MNQTSIIEVLVYGTAENCSSCVTLPSAVETASWLEAALLRKFGEQVTVRYIDICAPENEKDQAFSNRIIEENLWYPVVVIQDEILAEGNPKLRALYQYIEDLGVKPI</sequence>
<proteinExistence type="predicted"/>
<gene>
    <name evidence="1" type="ORF">EDD57_14217</name>
</gene>
<dbReference type="InterPro" id="IPR038218">
    <property type="entry name" value="YuzD-like_sp"/>
</dbReference>
<dbReference type="AlphaFoldDB" id="A0A4R2RK45"/>
<dbReference type="EMBL" id="SLXV01000042">
    <property type="protein sequence ID" value="TCP64252.1"/>
    <property type="molecule type" value="Genomic_DNA"/>
</dbReference>
<comment type="caution">
    <text evidence="1">The sequence shown here is derived from an EMBL/GenBank/DDBJ whole genome shotgun (WGS) entry which is preliminary data.</text>
</comment>
<dbReference type="SUPFAM" id="SSF52833">
    <property type="entry name" value="Thioredoxin-like"/>
    <property type="match status" value="1"/>
</dbReference>
<name>A0A4R2RK45_9BACL</name>
<protein>
    <submittedName>
        <fullName evidence="1">Disulfide oxidoreductase YuzD</fullName>
    </submittedName>
</protein>
<reference evidence="1 2" key="1">
    <citation type="submission" date="2019-03" db="EMBL/GenBank/DDBJ databases">
        <title>Genomic Encyclopedia of Type Strains, Phase IV (KMG-IV): sequencing the most valuable type-strain genomes for metagenomic binning, comparative biology and taxonomic classification.</title>
        <authorList>
            <person name="Goeker M."/>
        </authorList>
    </citation>
    <scope>NUCLEOTIDE SEQUENCE [LARGE SCALE GENOMIC DNA]</scope>
    <source>
        <strain evidence="1 2">DSM 46831</strain>
    </source>
</reference>
<dbReference type="InterPro" id="IPR036249">
    <property type="entry name" value="Thioredoxin-like_sf"/>
</dbReference>
<evidence type="ECO:0000313" key="1">
    <source>
        <dbReference type="EMBL" id="TCP64252.1"/>
    </source>
</evidence>
<dbReference type="InterPro" id="IPR009190">
    <property type="entry name" value="DUF1462"/>
</dbReference>
<dbReference type="Gene3D" id="3.40.30.30">
    <property type="entry name" value="Hypothetical protein sa0798"/>
    <property type="match status" value="1"/>
</dbReference>
<organism evidence="1 2">
    <name type="scientific">Baia soyae</name>
    <dbReference type="NCBI Taxonomy" id="1544746"/>
    <lineage>
        <taxon>Bacteria</taxon>
        <taxon>Bacillati</taxon>
        <taxon>Bacillota</taxon>
        <taxon>Bacilli</taxon>
        <taxon>Bacillales</taxon>
        <taxon>Thermoactinomycetaceae</taxon>
        <taxon>Baia</taxon>
    </lineage>
</organism>
<dbReference type="Proteomes" id="UP000294746">
    <property type="component" value="Unassembled WGS sequence"/>
</dbReference>
<evidence type="ECO:0000313" key="2">
    <source>
        <dbReference type="Proteomes" id="UP000294746"/>
    </source>
</evidence>
<dbReference type="RefSeq" id="WP_243649534.1">
    <property type="nucleotide sequence ID" value="NZ_SLXV01000042.1"/>
</dbReference>
<dbReference type="Pfam" id="PF07315">
    <property type="entry name" value="DUF1462"/>
    <property type="match status" value="1"/>
</dbReference>
<accession>A0A4R2RK45</accession>
<keyword evidence="2" id="KW-1185">Reference proteome</keyword>